<feature type="region of interest" description="Disordered" evidence="5">
    <location>
        <begin position="23"/>
        <end position="42"/>
    </location>
</feature>
<protein>
    <submittedName>
        <fullName evidence="7">TetR/AcrR family transcriptional regulator</fullName>
    </submittedName>
</protein>
<evidence type="ECO:0000256" key="2">
    <source>
        <dbReference type="ARBA" id="ARBA00023125"/>
    </source>
</evidence>
<dbReference type="PANTHER" id="PTHR30055">
    <property type="entry name" value="HTH-TYPE TRANSCRIPTIONAL REGULATOR RUTR"/>
    <property type="match status" value="1"/>
</dbReference>
<keyword evidence="3" id="KW-0804">Transcription</keyword>
<dbReference type="SUPFAM" id="SSF46689">
    <property type="entry name" value="Homeodomain-like"/>
    <property type="match status" value="1"/>
</dbReference>
<sequence>MCPGLLIPSVPDTLGIVNLLRAGQAAPPPGRTPGGAPLDGRSVRWEAHREERRRALIKAARRAIHRLGFDASMEDIAAHAGTSKSVFYRYFGDKAGLQRAVGKVVIGQMQDTIVTAGKTARTPREGLVNMVAAYLQMAETSPNVYMFVTSPSDSGSLPEGELTGFFDAVTAMISEPLRDMLGGADSPLLGYWPTAAIGLVRTAGELWLKTAAAPAKPDSRAMAEQISAWLFDGVARQLSPGPRLPVHPLQAEGTP</sequence>
<feature type="DNA-binding region" description="H-T-H motif" evidence="4">
    <location>
        <begin position="72"/>
        <end position="91"/>
    </location>
</feature>
<comment type="caution">
    <text evidence="7">The sequence shown here is derived from an EMBL/GenBank/DDBJ whole genome shotgun (WGS) entry which is preliminary data.</text>
</comment>
<dbReference type="EMBL" id="JAAMFM010000023">
    <property type="protein sequence ID" value="NVM96048.1"/>
    <property type="molecule type" value="Genomic_DNA"/>
</dbReference>
<accession>A0A7Y7IID4</accession>
<evidence type="ECO:0000313" key="7">
    <source>
        <dbReference type="EMBL" id="NVM96048.1"/>
    </source>
</evidence>
<dbReference type="InterPro" id="IPR001647">
    <property type="entry name" value="HTH_TetR"/>
</dbReference>
<dbReference type="InterPro" id="IPR050109">
    <property type="entry name" value="HTH-type_TetR-like_transc_reg"/>
</dbReference>
<dbReference type="InterPro" id="IPR009057">
    <property type="entry name" value="Homeodomain-like_sf"/>
</dbReference>
<dbReference type="GO" id="GO:0000976">
    <property type="term" value="F:transcription cis-regulatory region binding"/>
    <property type="evidence" value="ECO:0007669"/>
    <property type="project" value="TreeGrafter"/>
</dbReference>
<name>A0A7Y7IID4_9MICC</name>
<dbReference type="Gene3D" id="1.10.357.10">
    <property type="entry name" value="Tetracycline Repressor, domain 2"/>
    <property type="match status" value="1"/>
</dbReference>
<dbReference type="PROSITE" id="PS50977">
    <property type="entry name" value="HTH_TETR_2"/>
    <property type="match status" value="1"/>
</dbReference>
<evidence type="ECO:0000256" key="3">
    <source>
        <dbReference type="ARBA" id="ARBA00023163"/>
    </source>
</evidence>
<organism evidence="7 8">
    <name type="scientific">Arthrobacter wenxiniae</name>
    <dbReference type="NCBI Taxonomy" id="2713570"/>
    <lineage>
        <taxon>Bacteria</taxon>
        <taxon>Bacillati</taxon>
        <taxon>Actinomycetota</taxon>
        <taxon>Actinomycetes</taxon>
        <taxon>Micrococcales</taxon>
        <taxon>Micrococcaceae</taxon>
        <taxon>Arthrobacter</taxon>
    </lineage>
</organism>
<feature type="domain" description="HTH tetR-type" evidence="6">
    <location>
        <begin position="50"/>
        <end position="109"/>
    </location>
</feature>
<keyword evidence="2 4" id="KW-0238">DNA-binding</keyword>
<evidence type="ECO:0000259" key="6">
    <source>
        <dbReference type="PROSITE" id="PS50977"/>
    </source>
</evidence>
<evidence type="ECO:0000313" key="8">
    <source>
        <dbReference type="Proteomes" id="UP000543556"/>
    </source>
</evidence>
<dbReference type="PRINTS" id="PR00455">
    <property type="entry name" value="HTHTETR"/>
</dbReference>
<keyword evidence="1" id="KW-0805">Transcription regulation</keyword>
<evidence type="ECO:0000256" key="5">
    <source>
        <dbReference type="SAM" id="MobiDB-lite"/>
    </source>
</evidence>
<gene>
    <name evidence="7" type="ORF">G6034_14275</name>
</gene>
<dbReference type="AlphaFoldDB" id="A0A7Y7IID4"/>
<dbReference type="Proteomes" id="UP000543556">
    <property type="component" value="Unassembled WGS sequence"/>
</dbReference>
<dbReference type="GO" id="GO:0003700">
    <property type="term" value="F:DNA-binding transcription factor activity"/>
    <property type="evidence" value="ECO:0007669"/>
    <property type="project" value="TreeGrafter"/>
</dbReference>
<evidence type="ECO:0000256" key="4">
    <source>
        <dbReference type="PROSITE-ProRule" id="PRU00335"/>
    </source>
</evidence>
<proteinExistence type="predicted"/>
<keyword evidence="8" id="KW-1185">Reference proteome</keyword>
<dbReference type="Pfam" id="PF00440">
    <property type="entry name" value="TetR_N"/>
    <property type="match status" value="1"/>
</dbReference>
<dbReference type="PANTHER" id="PTHR30055:SF234">
    <property type="entry name" value="HTH-TYPE TRANSCRIPTIONAL REGULATOR BETI"/>
    <property type="match status" value="1"/>
</dbReference>
<reference evidence="7 8" key="1">
    <citation type="submission" date="2020-02" db="EMBL/GenBank/DDBJ databases">
        <title>Genome sequence of strain AETb3-4.</title>
        <authorList>
            <person name="Gao J."/>
            <person name="Zhang X."/>
        </authorList>
    </citation>
    <scope>NUCLEOTIDE SEQUENCE [LARGE SCALE GENOMIC DNA]</scope>
    <source>
        <strain evidence="7 8">AETb3-4</strain>
    </source>
</reference>
<evidence type="ECO:0000256" key="1">
    <source>
        <dbReference type="ARBA" id="ARBA00023015"/>
    </source>
</evidence>